<name>A0A919QFR8_9ACTN</name>
<dbReference type="NCBIfam" id="TIGR04267">
    <property type="entry name" value="mod_HExxH"/>
    <property type="match status" value="1"/>
</dbReference>
<evidence type="ECO:0008006" key="3">
    <source>
        <dbReference type="Google" id="ProtNLM"/>
    </source>
</evidence>
<sequence length="440" mass="48168">MRRITVPGDVFAALAAGAGGEHAGRFLAGAERSKHLLLVRNVVATAEQIGHERAWELAEAYDLLAGLHEDHPEAVERVLRHPPVGTWALRMMNVLPRKSGGGPLAFSYLPGMAMAAAVLAGATTALDLTASGGRVLLPSLGACRLATAHHRYTTRVTLRTGPEGGEVSGAGGVAYIPRSPELYAEGWSGVRRLSTEHGGRRFSVLLDDLDPYRLPEGWPAPRQRPAAIRQWQEHLHSAWSLLIEHHPGYADDVATCVTTFVPLHRPGGRTVSSTSRRAFGSFAASLPTDGRVLAALLSHEVQHGKLWALLDLVPLTVKEETPTLWYAPWRDDPRPIMALLQGAYAHLAVAAFWRVQRFVDRGEAALRAHTEYARWRQHTRDAIETLRTSGRLTHAGYDFVTAMAATIDGWRGDAVPPSAARRAEASSADHRRAWLRRNQR</sequence>
<dbReference type="EMBL" id="BOOA01000049">
    <property type="protein sequence ID" value="GIH27081.1"/>
    <property type="molecule type" value="Genomic_DNA"/>
</dbReference>
<comment type="caution">
    <text evidence="1">The sequence shown here is derived from an EMBL/GenBank/DDBJ whole genome shotgun (WGS) entry which is preliminary data.</text>
</comment>
<organism evidence="1 2">
    <name type="scientific">Acrocarpospora phusangensis</name>
    <dbReference type="NCBI Taxonomy" id="1070424"/>
    <lineage>
        <taxon>Bacteria</taxon>
        <taxon>Bacillati</taxon>
        <taxon>Actinomycetota</taxon>
        <taxon>Actinomycetes</taxon>
        <taxon>Streptosporangiales</taxon>
        <taxon>Streptosporangiaceae</taxon>
        <taxon>Acrocarpospora</taxon>
    </lineage>
</organism>
<reference evidence="1" key="1">
    <citation type="submission" date="2021-01" db="EMBL/GenBank/DDBJ databases">
        <title>Whole genome shotgun sequence of Acrocarpospora phusangensis NBRC 108782.</title>
        <authorList>
            <person name="Komaki H."/>
            <person name="Tamura T."/>
        </authorList>
    </citation>
    <scope>NUCLEOTIDE SEQUENCE</scope>
    <source>
        <strain evidence="1">NBRC 108782</strain>
    </source>
</reference>
<evidence type="ECO:0000313" key="1">
    <source>
        <dbReference type="EMBL" id="GIH27081.1"/>
    </source>
</evidence>
<dbReference type="AlphaFoldDB" id="A0A919QFR8"/>
<proteinExistence type="predicted"/>
<gene>
    <name evidence="1" type="ORF">Aph01nite_53910</name>
</gene>
<accession>A0A919QFR8</accession>
<evidence type="ECO:0000313" key="2">
    <source>
        <dbReference type="Proteomes" id="UP000640052"/>
    </source>
</evidence>
<protein>
    <recommendedName>
        <fullName evidence="3">HEXXH motif domain-containing protein</fullName>
    </recommendedName>
</protein>
<dbReference type="RefSeq" id="WP_204043745.1">
    <property type="nucleotide sequence ID" value="NZ_BOOA01000049.1"/>
</dbReference>
<dbReference type="Proteomes" id="UP000640052">
    <property type="component" value="Unassembled WGS sequence"/>
</dbReference>
<keyword evidence="2" id="KW-1185">Reference proteome</keyword>
<dbReference type="InterPro" id="IPR026337">
    <property type="entry name" value="AKG_HExxH"/>
</dbReference>